<dbReference type="EMBL" id="BMKK01000001">
    <property type="protein sequence ID" value="GGD40678.1"/>
    <property type="molecule type" value="Genomic_DNA"/>
</dbReference>
<protein>
    <recommendedName>
        <fullName evidence="1">IrrE N-terminal-like domain-containing protein</fullName>
    </recommendedName>
</protein>
<dbReference type="RefSeq" id="WP_188763552.1">
    <property type="nucleotide sequence ID" value="NZ_BMKK01000001.1"/>
</dbReference>
<evidence type="ECO:0000259" key="1">
    <source>
        <dbReference type="Pfam" id="PF06114"/>
    </source>
</evidence>
<gene>
    <name evidence="2" type="ORF">GCM10011514_00940</name>
</gene>
<evidence type="ECO:0000313" key="3">
    <source>
        <dbReference type="Proteomes" id="UP000609064"/>
    </source>
</evidence>
<proteinExistence type="predicted"/>
<dbReference type="AlphaFoldDB" id="A0A916YCZ6"/>
<name>A0A916YCZ6_9BACT</name>
<dbReference type="PANTHER" id="PTHR43236:SF2">
    <property type="entry name" value="BLL0069 PROTEIN"/>
    <property type="match status" value="1"/>
</dbReference>
<reference evidence="2" key="1">
    <citation type="journal article" date="2014" name="Int. J. Syst. Evol. Microbiol.">
        <title>Complete genome sequence of Corynebacterium casei LMG S-19264T (=DSM 44701T), isolated from a smear-ripened cheese.</title>
        <authorList>
            <consortium name="US DOE Joint Genome Institute (JGI-PGF)"/>
            <person name="Walter F."/>
            <person name="Albersmeier A."/>
            <person name="Kalinowski J."/>
            <person name="Ruckert C."/>
        </authorList>
    </citation>
    <scope>NUCLEOTIDE SEQUENCE</scope>
    <source>
        <strain evidence="2">CGMCC 1.15958</strain>
    </source>
</reference>
<dbReference type="Proteomes" id="UP000609064">
    <property type="component" value="Unassembled WGS sequence"/>
</dbReference>
<sequence length="181" mass="20691">MINQAIELKAEGLLRDSNTFSYPIKVEECAKYLKLPISELDIEDEISGFLAIKDKESIIGVNMKHHINRKRFTIAHELGHFILHKNENPLFIDKNESNVIAIYNRDEKSSRGEILKEKEANSFAAALLMPKKLIKEAIENSINKNNILSLIDELARKFEVSQHAMSIRLSDLGYSDYTNAF</sequence>
<comment type="caution">
    <text evidence="2">The sequence shown here is derived from an EMBL/GenBank/DDBJ whole genome shotgun (WGS) entry which is preliminary data.</text>
</comment>
<dbReference type="Pfam" id="PF06114">
    <property type="entry name" value="Peptidase_M78"/>
    <property type="match status" value="1"/>
</dbReference>
<accession>A0A916YCZ6</accession>
<dbReference type="InterPro" id="IPR010359">
    <property type="entry name" value="IrrE_HExxH"/>
</dbReference>
<dbReference type="InterPro" id="IPR052345">
    <property type="entry name" value="Rad_response_metalloprotease"/>
</dbReference>
<dbReference type="Gene3D" id="1.10.10.2910">
    <property type="match status" value="1"/>
</dbReference>
<keyword evidence="3" id="KW-1185">Reference proteome</keyword>
<dbReference type="PANTHER" id="PTHR43236">
    <property type="entry name" value="ANTITOXIN HIGA1"/>
    <property type="match status" value="1"/>
</dbReference>
<evidence type="ECO:0000313" key="2">
    <source>
        <dbReference type="EMBL" id="GGD40678.1"/>
    </source>
</evidence>
<organism evidence="2 3">
    <name type="scientific">Emticicia aquatilis</name>
    <dbReference type="NCBI Taxonomy" id="1537369"/>
    <lineage>
        <taxon>Bacteria</taxon>
        <taxon>Pseudomonadati</taxon>
        <taxon>Bacteroidota</taxon>
        <taxon>Cytophagia</taxon>
        <taxon>Cytophagales</taxon>
        <taxon>Leadbetterellaceae</taxon>
        <taxon>Emticicia</taxon>
    </lineage>
</organism>
<feature type="domain" description="IrrE N-terminal-like" evidence="1">
    <location>
        <begin position="31"/>
        <end position="170"/>
    </location>
</feature>
<reference evidence="2" key="2">
    <citation type="submission" date="2020-09" db="EMBL/GenBank/DDBJ databases">
        <authorList>
            <person name="Sun Q."/>
            <person name="Zhou Y."/>
        </authorList>
    </citation>
    <scope>NUCLEOTIDE SEQUENCE</scope>
    <source>
        <strain evidence="2">CGMCC 1.15958</strain>
    </source>
</reference>